<dbReference type="PANTHER" id="PTHR46394:SF1">
    <property type="entry name" value="PNPLA DOMAIN-CONTAINING PROTEIN"/>
    <property type="match status" value="1"/>
</dbReference>
<keyword evidence="2 3" id="KW-0443">Lipid metabolism</keyword>
<organism evidence="7 8">
    <name type="scientific">Sinanodonta woodiana</name>
    <name type="common">Chinese pond mussel</name>
    <name type="synonym">Anodonta woodiana</name>
    <dbReference type="NCBI Taxonomy" id="1069815"/>
    <lineage>
        <taxon>Eukaryota</taxon>
        <taxon>Metazoa</taxon>
        <taxon>Spiralia</taxon>
        <taxon>Lophotrochozoa</taxon>
        <taxon>Mollusca</taxon>
        <taxon>Bivalvia</taxon>
        <taxon>Autobranchia</taxon>
        <taxon>Heteroconchia</taxon>
        <taxon>Palaeoheterodonta</taxon>
        <taxon>Unionida</taxon>
        <taxon>Unionoidea</taxon>
        <taxon>Unionidae</taxon>
        <taxon>Unioninae</taxon>
        <taxon>Sinanodonta</taxon>
    </lineage>
</organism>
<keyword evidence="1" id="KW-0106">Calcium</keyword>
<dbReference type="GO" id="GO:0016042">
    <property type="term" value="P:lipid catabolic process"/>
    <property type="evidence" value="ECO:0007669"/>
    <property type="project" value="UniProtKB-UniRule"/>
</dbReference>
<dbReference type="AlphaFoldDB" id="A0ABD3T5E5"/>
<evidence type="ECO:0000256" key="2">
    <source>
        <dbReference type="ARBA" id="ARBA00023098"/>
    </source>
</evidence>
<dbReference type="InterPro" id="IPR018247">
    <property type="entry name" value="EF_Hand_1_Ca_BS"/>
</dbReference>
<dbReference type="SUPFAM" id="SSF52151">
    <property type="entry name" value="FabD/lysophospholipase-like"/>
    <property type="match status" value="1"/>
</dbReference>
<dbReference type="InterPro" id="IPR002641">
    <property type="entry name" value="PNPLA_dom"/>
</dbReference>
<dbReference type="Pfam" id="PF01734">
    <property type="entry name" value="Patatin"/>
    <property type="match status" value="1"/>
</dbReference>
<dbReference type="PANTHER" id="PTHR46394">
    <property type="entry name" value="ANNEXIN"/>
    <property type="match status" value="1"/>
</dbReference>
<dbReference type="Gene3D" id="3.40.1090.10">
    <property type="entry name" value="Cytosolic phospholipase A2 catalytic domain"/>
    <property type="match status" value="2"/>
</dbReference>
<feature type="short sequence motif" description="GXGXXG" evidence="3">
    <location>
        <begin position="80"/>
        <end position="85"/>
    </location>
</feature>
<dbReference type="EMBL" id="JBJQND010000019">
    <property type="protein sequence ID" value="KAL3832131.1"/>
    <property type="molecule type" value="Genomic_DNA"/>
</dbReference>
<feature type="active site" description="Proton acceptor" evidence="3">
    <location>
        <position position="252"/>
    </location>
</feature>
<dbReference type="Gene3D" id="1.10.238.10">
    <property type="entry name" value="EF-hand"/>
    <property type="match status" value="1"/>
</dbReference>
<dbReference type="SUPFAM" id="SSF47473">
    <property type="entry name" value="EF-hand"/>
    <property type="match status" value="1"/>
</dbReference>
<feature type="short sequence motif" description="GXSXG" evidence="3">
    <location>
        <begin position="109"/>
        <end position="113"/>
    </location>
</feature>
<comment type="caution">
    <text evidence="7">The sequence shown here is derived from an EMBL/GenBank/DDBJ whole genome shotgun (WGS) entry which is preliminary data.</text>
</comment>
<evidence type="ECO:0000256" key="4">
    <source>
        <dbReference type="SAM" id="MobiDB-lite"/>
    </source>
</evidence>
<dbReference type="PROSITE" id="PS51635">
    <property type="entry name" value="PNPLA"/>
    <property type="match status" value="1"/>
</dbReference>
<sequence length="534" mass="61107">MGSVIGTSSDQATKSRKDEMRNHVHNAQDSFVRRKVEQEELDDYDAPNVKNGSSCDVVDNDMLAEIRKYPFPFENLVFEGGGNKGLAFCGAVKVLEELDLMKHIKRYAGASAGAMTAALLAVGYSSDEIREFLSQDLSQVFIDHSYGYLSLLPNLLSGFGWNPGTRIFQWFGENLAKKTGNPDITFYELYKNTGKELCIVVTNLNMMDAEYCHPKTSPDLPIRTAVRMSMSIPGLFQAVNFKSFGQNNWYIDGGVLNNYPINCFDGWWLSMDRNDSFLNKLYPLENFPEIFDRKGRFGTYNDKTLGFLLYSDKERDVLRDKLEQRQGTKTPPFPQTKLGKEKLKKKRMMEKAKFEHQCTLKAVSAFFKVLQKHNTDKDEFIDRNELQEALTDEEAFPKEYMERLFGSEVSVKDVFDTLDENKDGKINYIELVQFVERTGISLQRRFVGYQRKEIDGVFSFFDTIQSSTLVLNVKKSVVEDRDVDRTIGINTGHVDTTDFVLESEDREYAVQQGRTATESFLGFYAKKYPSKSKV</sequence>
<evidence type="ECO:0000256" key="1">
    <source>
        <dbReference type="ARBA" id="ARBA00022837"/>
    </source>
</evidence>
<feature type="domain" description="EF-hand" evidence="5">
    <location>
        <begin position="406"/>
        <end position="441"/>
    </location>
</feature>
<dbReference type="PROSITE" id="PS50222">
    <property type="entry name" value="EF_HAND_2"/>
    <property type="match status" value="2"/>
</dbReference>
<proteinExistence type="predicted"/>
<feature type="domain" description="PNPLA" evidence="6">
    <location>
        <begin position="76"/>
        <end position="265"/>
    </location>
</feature>
<feature type="domain" description="EF-hand" evidence="5">
    <location>
        <begin position="361"/>
        <end position="396"/>
    </location>
</feature>
<evidence type="ECO:0000259" key="6">
    <source>
        <dbReference type="PROSITE" id="PS51635"/>
    </source>
</evidence>
<reference evidence="7 8" key="1">
    <citation type="submission" date="2024-11" db="EMBL/GenBank/DDBJ databases">
        <title>Chromosome-level genome assembly of the freshwater bivalve Anodonta woodiana.</title>
        <authorList>
            <person name="Chen X."/>
        </authorList>
    </citation>
    <scope>NUCLEOTIDE SEQUENCE [LARGE SCALE GENOMIC DNA]</scope>
    <source>
        <strain evidence="7">MN2024</strain>
        <tissue evidence="7">Gills</tissue>
    </source>
</reference>
<evidence type="ECO:0000313" key="8">
    <source>
        <dbReference type="Proteomes" id="UP001634394"/>
    </source>
</evidence>
<dbReference type="PROSITE" id="PS00018">
    <property type="entry name" value="EF_HAND_1"/>
    <property type="match status" value="1"/>
</dbReference>
<evidence type="ECO:0000256" key="3">
    <source>
        <dbReference type="PROSITE-ProRule" id="PRU01161"/>
    </source>
</evidence>
<dbReference type="CDD" id="cd07207">
    <property type="entry name" value="Pat_ExoU_VipD_like"/>
    <property type="match status" value="1"/>
</dbReference>
<name>A0ABD3T5E5_SINWO</name>
<dbReference type="GO" id="GO:0016787">
    <property type="term" value="F:hydrolase activity"/>
    <property type="evidence" value="ECO:0007669"/>
    <property type="project" value="UniProtKB-UniRule"/>
</dbReference>
<dbReference type="InterPro" id="IPR016035">
    <property type="entry name" value="Acyl_Trfase/lysoPLipase"/>
</dbReference>
<feature type="region of interest" description="Disordered" evidence="4">
    <location>
        <begin position="1"/>
        <end position="32"/>
    </location>
</feature>
<keyword evidence="8" id="KW-1185">Reference proteome</keyword>
<dbReference type="InterPro" id="IPR052580">
    <property type="entry name" value="Lipid_Hydrolase"/>
</dbReference>
<protein>
    <recommendedName>
        <fullName evidence="9">Calmodulin</fullName>
    </recommendedName>
</protein>
<feature type="active site" description="Nucleophile" evidence="3">
    <location>
        <position position="111"/>
    </location>
</feature>
<keyword evidence="3" id="KW-0378">Hydrolase</keyword>
<evidence type="ECO:0000259" key="5">
    <source>
        <dbReference type="PROSITE" id="PS50222"/>
    </source>
</evidence>
<dbReference type="SMART" id="SM00054">
    <property type="entry name" value="EFh"/>
    <property type="match status" value="2"/>
</dbReference>
<gene>
    <name evidence="7" type="ORF">ACJMK2_023802</name>
</gene>
<feature type="compositionally biased region" description="Basic and acidic residues" evidence="4">
    <location>
        <begin position="13"/>
        <end position="22"/>
    </location>
</feature>
<evidence type="ECO:0008006" key="9">
    <source>
        <dbReference type="Google" id="ProtNLM"/>
    </source>
</evidence>
<feature type="short sequence motif" description="DGA/G" evidence="3">
    <location>
        <begin position="252"/>
        <end position="254"/>
    </location>
</feature>
<accession>A0ABD3T5E5</accession>
<feature type="compositionally biased region" description="Polar residues" evidence="4">
    <location>
        <begin position="1"/>
        <end position="12"/>
    </location>
</feature>
<dbReference type="InterPro" id="IPR011992">
    <property type="entry name" value="EF-hand-dom_pair"/>
</dbReference>
<dbReference type="Proteomes" id="UP001634394">
    <property type="component" value="Unassembled WGS sequence"/>
</dbReference>
<dbReference type="InterPro" id="IPR002048">
    <property type="entry name" value="EF_hand_dom"/>
</dbReference>
<keyword evidence="3" id="KW-0442">Lipid degradation</keyword>
<evidence type="ECO:0000313" key="7">
    <source>
        <dbReference type="EMBL" id="KAL3832131.1"/>
    </source>
</evidence>